<dbReference type="HOGENOM" id="CLU_076546_1_0_9"/>
<dbReference type="Proteomes" id="UP000013523">
    <property type="component" value="Chromosome"/>
</dbReference>
<gene>
    <name evidence="2" type="ORF">Clopa_2107</name>
</gene>
<feature type="transmembrane region" description="Helical" evidence="1">
    <location>
        <begin position="250"/>
        <end position="269"/>
    </location>
</feature>
<organism evidence="2 3">
    <name type="scientific">Clostridium pasteurianum BC1</name>
    <dbReference type="NCBI Taxonomy" id="86416"/>
    <lineage>
        <taxon>Bacteria</taxon>
        <taxon>Bacillati</taxon>
        <taxon>Bacillota</taxon>
        <taxon>Clostridia</taxon>
        <taxon>Eubacteriales</taxon>
        <taxon>Clostridiaceae</taxon>
        <taxon>Clostridium</taxon>
    </lineage>
</organism>
<evidence type="ECO:0000256" key="1">
    <source>
        <dbReference type="SAM" id="Phobius"/>
    </source>
</evidence>
<dbReference type="STRING" id="86416.Clopa_2107"/>
<keyword evidence="1" id="KW-0812">Transmembrane</keyword>
<feature type="transmembrane region" description="Helical" evidence="1">
    <location>
        <begin position="215"/>
        <end position="238"/>
    </location>
</feature>
<evidence type="ECO:0000313" key="2">
    <source>
        <dbReference type="EMBL" id="AGK96988.1"/>
    </source>
</evidence>
<dbReference type="RefSeq" id="WP_015615296.1">
    <property type="nucleotide sequence ID" value="NC_021182.1"/>
</dbReference>
<dbReference type="KEGG" id="cpas:Clopa_2107"/>
<sequence>MTNINYQTKADKTLLYFTVPIVILIAICSSVGIWYQNLYSRETIDWLSQCIGQDISNLFFVVPILLVSSFYASKGNKIAKIIWIGTMITNIYSYVIYCFAVHFNFLFHVYCLILGLSIYSVIYFCINNFKEDFRNWFTEKVPTKAIGIFLFTIAVIFVLLWLSQSLPGALTNTVPESISNDGLLTNPIHVLDFSFYLPLIFITAVMIIKKKTLGYILAPMMTVFGIITNINIICLTSAAMVKTSSNNMPLIIGFSIFTIVCLGFLWLMLKNISKQSNT</sequence>
<feature type="transmembrane region" description="Helical" evidence="1">
    <location>
        <begin position="105"/>
        <end position="126"/>
    </location>
</feature>
<dbReference type="EMBL" id="CP003261">
    <property type="protein sequence ID" value="AGK96988.1"/>
    <property type="molecule type" value="Genomic_DNA"/>
</dbReference>
<feature type="transmembrane region" description="Helical" evidence="1">
    <location>
        <begin position="14"/>
        <end position="35"/>
    </location>
</feature>
<keyword evidence="1" id="KW-0472">Membrane</keyword>
<evidence type="ECO:0000313" key="3">
    <source>
        <dbReference type="Proteomes" id="UP000013523"/>
    </source>
</evidence>
<protein>
    <submittedName>
        <fullName evidence="2">Uncharacterized protein</fullName>
    </submittedName>
</protein>
<dbReference type="AlphaFoldDB" id="R4K315"/>
<reference evidence="2 3" key="1">
    <citation type="submission" date="2012-01" db="EMBL/GenBank/DDBJ databases">
        <title>Complete sequence of chromosome of Clostridium pasteurianum BC1.</title>
        <authorList>
            <consortium name="US DOE Joint Genome Institute"/>
            <person name="Lucas S."/>
            <person name="Han J."/>
            <person name="Lapidus A."/>
            <person name="Cheng J.-F."/>
            <person name="Goodwin L."/>
            <person name="Pitluck S."/>
            <person name="Peters L."/>
            <person name="Mikhailova N."/>
            <person name="Teshima H."/>
            <person name="Detter J.C."/>
            <person name="Han C."/>
            <person name="Tapia R."/>
            <person name="Land M."/>
            <person name="Hauser L."/>
            <person name="Kyrpides N."/>
            <person name="Ivanova N."/>
            <person name="Pagani I."/>
            <person name="Dunn J."/>
            <person name="Taghavi S."/>
            <person name="Francis A."/>
            <person name="van der Lelie D."/>
            <person name="Woyke T."/>
        </authorList>
    </citation>
    <scope>NUCLEOTIDE SEQUENCE [LARGE SCALE GENOMIC DNA]</scope>
    <source>
        <strain evidence="2 3">BC1</strain>
    </source>
</reference>
<feature type="transmembrane region" description="Helical" evidence="1">
    <location>
        <begin position="186"/>
        <end position="208"/>
    </location>
</feature>
<dbReference type="PATRIC" id="fig|86416.3.peg.2081"/>
<keyword evidence="3" id="KW-1185">Reference proteome</keyword>
<accession>R4K315</accession>
<feature type="transmembrane region" description="Helical" evidence="1">
    <location>
        <begin position="81"/>
        <end position="99"/>
    </location>
</feature>
<proteinExistence type="predicted"/>
<feature type="transmembrane region" description="Helical" evidence="1">
    <location>
        <begin position="55"/>
        <end position="72"/>
    </location>
</feature>
<name>R4K315_CLOPA</name>
<dbReference type="eggNOG" id="ENOG5032RT5">
    <property type="taxonomic scope" value="Bacteria"/>
</dbReference>
<keyword evidence="1" id="KW-1133">Transmembrane helix</keyword>
<dbReference type="OrthoDB" id="3260635at2"/>
<feature type="transmembrane region" description="Helical" evidence="1">
    <location>
        <begin position="146"/>
        <end position="166"/>
    </location>
</feature>